<evidence type="ECO:0000313" key="2">
    <source>
        <dbReference type="Proteomes" id="UP000002212"/>
    </source>
</evidence>
<dbReference type="HOGENOM" id="CLU_1585222_0_0_11"/>
<dbReference type="AlphaFoldDB" id="C1BCQ6"/>
<accession>C1BCQ6</accession>
<sequence length="162" mass="18341">MFKFFRRRSATARDQPGVEQSVESASPADLARLRLFASEFAVSGPFVDPDSDEHDLWQAGKLVPWYISHLLDNGRHSGPTVDIACHAEEPTVDLWEAGQAYPTWDQTIALAQLLDVRVRDLTHPDARPRHHPNRPQRRRRDLAILSFEPSAVHAATECRTIL</sequence>
<keyword evidence="1" id="KW-0614">Plasmid</keyword>
<proteinExistence type="predicted"/>
<dbReference type="OrthoDB" id="4466030at2"/>
<reference evidence="1 2" key="1">
    <citation type="submission" date="2009-03" db="EMBL/GenBank/DDBJ databases">
        <title>Comparison of the complete genome sequences of Rhodococcus erythropolis PR4 and Rhodococcus opacus B4.</title>
        <authorList>
            <person name="Takarada H."/>
            <person name="Sekine M."/>
            <person name="Hosoyama A."/>
            <person name="Yamada R."/>
            <person name="Fujisawa T."/>
            <person name="Omata S."/>
            <person name="Shimizu A."/>
            <person name="Tsukatani N."/>
            <person name="Tanikawa S."/>
            <person name="Fujita N."/>
            <person name="Harayama S."/>
        </authorList>
    </citation>
    <scope>NUCLEOTIDE SEQUENCE [LARGE SCALE GENOMIC DNA]</scope>
    <source>
        <strain evidence="1 2">B4</strain>
        <plasmid evidence="1 2">pROB01</plasmid>
    </source>
</reference>
<dbReference type="PATRIC" id="fig|632772.20.peg.7868"/>
<organism evidence="1 2">
    <name type="scientific">Rhodococcus opacus (strain B4)</name>
    <dbReference type="NCBI Taxonomy" id="632772"/>
    <lineage>
        <taxon>Bacteria</taxon>
        <taxon>Bacillati</taxon>
        <taxon>Actinomycetota</taxon>
        <taxon>Actinomycetes</taxon>
        <taxon>Mycobacteriales</taxon>
        <taxon>Nocardiaceae</taxon>
        <taxon>Rhodococcus</taxon>
    </lineage>
</organism>
<dbReference type="RefSeq" id="WP_012686814.1">
    <property type="nucleotide sequence ID" value="NC_012520.1"/>
</dbReference>
<geneLocation type="plasmid" evidence="1 2">
    <name>pROB01</name>
</geneLocation>
<evidence type="ECO:0000313" key="1">
    <source>
        <dbReference type="EMBL" id="BAH55650.1"/>
    </source>
</evidence>
<dbReference type="KEGG" id="rop:ROP_pROB01-01510"/>
<dbReference type="EMBL" id="AP011116">
    <property type="protein sequence ID" value="BAH55650.1"/>
    <property type="molecule type" value="Genomic_DNA"/>
</dbReference>
<gene>
    <name evidence="1" type="ordered locus">ROP_pROB01-01510</name>
</gene>
<protein>
    <submittedName>
        <fullName evidence="1">Uncharacterized protein</fullName>
    </submittedName>
</protein>
<name>C1BCQ6_RHOOB</name>
<dbReference type="Proteomes" id="UP000002212">
    <property type="component" value="Plasmid pROB01"/>
</dbReference>